<proteinExistence type="predicted"/>
<evidence type="ECO:0000313" key="2">
    <source>
        <dbReference type="Proteomes" id="UP001165960"/>
    </source>
</evidence>
<dbReference type="Proteomes" id="UP001165960">
    <property type="component" value="Unassembled WGS sequence"/>
</dbReference>
<evidence type="ECO:0000313" key="1">
    <source>
        <dbReference type="EMBL" id="KAJ9069766.1"/>
    </source>
</evidence>
<gene>
    <name evidence="1" type="ORF">DSO57_1015261</name>
</gene>
<sequence length="342" mass="37413">MKSPPTPKLTISTPPTSDATGQSSQFLGVLYLALTKLIDSALPAVRPWAVAGKALYYLVKLGPIIWWAMLVPTLTPPSPAEALRYSWYPDISLKTSQKHHYKLNMSCLNVWSSILALQIPAKPLNSLKDLAHTVDERFVLVNIPDNTLGQDNLLSAIELEDQNEKLQQFPLIGETAAKRQTKDSKIKKCVFEKDGFYTPAARRAWGLARTRPPPASRGQCIPTARVGGPAGWGNCSMGKPKKAISLTPKGGGTSAQIWNLPNLGGADKLPNPTILALTAEVKFGYMKASNDTPNQCKPRSNNSFPAHHFQFPSQKGIPDNTKCLGFPVQCFTLFMPHKDDSI</sequence>
<dbReference type="EMBL" id="QTSX02003610">
    <property type="protein sequence ID" value="KAJ9069766.1"/>
    <property type="molecule type" value="Genomic_DNA"/>
</dbReference>
<organism evidence="1 2">
    <name type="scientific">Entomophthora muscae</name>
    <dbReference type="NCBI Taxonomy" id="34485"/>
    <lineage>
        <taxon>Eukaryota</taxon>
        <taxon>Fungi</taxon>
        <taxon>Fungi incertae sedis</taxon>
        <taxon>Zoopagomycota</taxon>
        <taxon>Entomophthoromycotina</taxon>
        <taxon>Entomophthoromycetes</taxon>
        <taxon>Entomophthorales</taxon>
        <taxon>Entomophthoraceae</taxon>
        <taxon>Entomophthora</taxon>
    </lineage>
</organism>
<name>A0ACC2T5A9_9FUNG</name>
<reference evidence="1" key="1">
    <citation type="submission" date="2022-04" db="EMBL/GenBank/DDBJ databases">
        <title>Genome of the entomopathogenic fungus Entomophthora muscae.</title>
        <authorList>
            <person name="Elya C."/>
            <person name="Lovett B.R."/>
            <person name="Lee E."/>
            <person name="Macias A.M."/>
            <person name="Hajek A.E."/>
            <person name="De Bivort B.L."/>
            <person name="Kasson M.T."/>
            <person name="De Fine Licht H.H."/>
            <person name="Stajich J.E."/>
        </authorList>
    </citation>
    <scope>NUCLEOTIDE SEQUENCE</scope>
    <source>
        <strain evidence="1">Berkeley</strain>
    </source>
</reference>
<accession>A0ACC2T5A9</accession>
<keyword evidence="2" id="KW-1185">Reference proteome</keyword>
<protein>
    <submittedName>
        <fullName evidence="1">Uncharacterized protein</fullName>
    </submittedName>
</protein>
<comment type="caution">
    <text evidence="1">The sequence shown here is derived from an EMBL/GenBank/DDBJ whole genome shotgun (WGS) entry which is preliminary data.</text>
</comment>